<feature type="region of interest" description="Disordered" evidence="7">
    <location>
        <begin position="461"/>
        <end position="488"/>
    </location>
</feature>
<dbReference type="InterPro" id="IPR027079">
    <property type="entry name" value="Tfb1/GTF2H1"/>
</dbReference>
<dbReference type="Gene3D" id="2.30.29.30">
    <property type="entry name" value="Pleckstrin-homology domain (PH domain)/Phosphotyrosine-binding domain (PTB)"/>
    <property type="match status" value="1"/>
</dbReference>
<feature type="domain" description="BSD" evidence="8">
    <location>
        <begin position="230"/>
        <end position="281"/>
    </location>
</feature>
<dbReference type="GO" id="GO:0006351">
    <property type="term" value="P:DNA-templated transcription"/>
    <property type="evidence" value="ECO:0007669"/>
    <property type="project" value="InterPro"/>
</dbReference>
<keyword evidence="9" id="KW-1185">Reference proteome</keyword>
<evidence type="ECO:0000313" key="10">
    <source>
        <dbReference type="RefSeq" id="XP_033459194.1"/>
    </source>
</evidence>
<dbReference type="GeneID" id="54359250"/>
<dbReference type="GO" id="GO:0006289">
    <property type="term" value="P:nucleotide-excision repair"/>
    <property type="evidence" value="ECO:0007669"/>
    <property type="project" value="InterPro"/>
</dbReference>
<dbReference type="AlphaFoldDB" id="A0A6J3M2N4"/>
<evidence type="ECO:0000256" key="7">
    <source>
        <dbReference type="SAM" id="MobiDB-lite"/>
    </source>
</evidence>
<gene>
    <name evidence="10" type="ORF">K489DRAFT_320300</name>
</gene>
<dbReference type="GO" id="GO:0000439">
    <property type="term" value="C:transcription factor TFIIH core complex"/>
    <property type="evidence" value="ECO:0007669"/>
    <property type="project" value="InterPro"/>
</dbReference>
<protein>
    <recommendedName>
        <fullName evidence="8">BSD domain-containing protein</fullName>
    </recommendedName>
</protein>
<evidence type="ECO:0000256" key="5">
    <source>
        <dbReference type="ARBA" id="ARBA00023163"/>
    </source>
</evidence>
<evidence type="ECO:0000256" key="4">
    <source>
        <dbReference type="ARBA" id="ARBA00023015"/>
    </source>
</evidence>
<proteinExistence type="inferred from homology"/>
<reference evidence="10" key="1">
    <citation type="submission" date="2020-01" db="EMBL/GenBank/DDBJ databases">
        <authorList>
            <consortium name="DOE Joint Genome Institute"/>
            <person name="Haridas S."/>
            <person name="Albert R."/>
            <person name="Binder M."/>
            <person name="Bloem J."/>
            <person name="Labutti K."/>
            <person name="Salamov A."/>
            <person name="Andreopoulos B."/>
            <person name="Baker S.E."/>
            <person name="Barry K."/>
            <person name="Bills G."/>
            <person name="Bluhm B.H."/>
            <person name="Cannon C."/>
            <person name="Castanera R."/>
            <person name="Culley D.E."/>
            <person name="Daum C."/>
            <person name="Ezra D."/>
            <person name="Gonzalez J.B."/>
            <person name="Henrissat B."/>
            <person name="Kuo A."/>
            <person name="Liang C."/>
            <person name="Lipzen A."/>
            <person name="Lutzoni F."/>
            <person name="Magnuson J."/>
            <person name="Mondo S."/>
            <person name="Nolan M."/>
            <person name="Ohm R."/>
            <person name="Pangilinan J."/>
            <person name="Park H.-J."/>
            <person name="Ramirez L."/>
            <person name="Alfaro M."/>
            <person name="Sun H."/>
            <person name="Tritt A."/>
            <person name="Yoshinaga Y."/>
            <person name="Zwiers L.-H."/>
            <person name="Turgeon B.G."/>
            <person name="Goodwin S.B."/>
            <person name="Spatafora J.W."/>
            <person name="Crous P.W."/>
            <person name="Grigoriev I.V."/>
        </authorList>
    </citation>
    <scope>NUCLEOTIDE SEQUENCE</scope>
    <source>
        <strain evidence="10">CBS 342.82</strain>
    </source>
</reference>
<feature type="compositionally biased region" description="Acidic residues" evidence="7">
    <location>
        <begin position="463"/>
        <end position="474"/>
    </location>
</feature>
<dbReference type="PANTHER" id="PTHR12856">
    <property type="entry name" value="TRANSCRIPTION INITIATION FACTOR IIH-RELATED"/>
    <property type="match status" value="1"/>
</dbReference>
<dbReference type="Pfam" id="PF08567">
    <property type="entry name" value="PH_TFIIH"/>
    <property type="match status" value="1"/>
</dbReference>
<keyword evidence="5" id="KW-0804">Transcription</keyword>
<dbReference type="Pfam" id="PF03909">
    <property type="entry name" value="BSD"/>
    <property type="match status" value="1"/>
</dbReference>
<name>A0A6J3M2N4_9PEZI</name>
<dbReference type="Proteomes" id="UP000504637">
    <property type="component" value="Unplaced"/>
</dbReference>
<comment type="subcellular location">
    <subcellularLocation>
        <location evidence="1">Nucleus</location>
    </subcellularLocation>
</comment>
<dbReference type="InterPro" id="IPR013876">
    <property type="entry name" value="TFIIH_BTF_p62_N"/>
</dbReference>
<evidence type="ECO:0000256" key="6">
    <source>
        <dbReference type="ARBA" id="ARBA00023242"/>
    </source>
</evidence>
<dbReference type="InterPro" id="IPR005607">
    <property type="entry name" value="BSD_dom"/>
</dbReference>
<evidence type="ECO:0000256" key="3">
    <source>
        <dbReference type="ARBA" id="ARBA00022737"/>
    </source>
</evidence>
<dbReference type="InterPro" id="IPR011993">
    <property type="entry name" value="PH-like_dom_sf"/>
</dbReference>
<reference evidence="10" key="3">
    <citation type="submission" date="2025-08" db="UniProtKB">
        <authorList>
            <consortium name="RefSeq"/>
        </authorList>
    </citation>
    <scope>IDENTIFICATION</scope>
    <source>
        <strain evidence="10">CBS 342.82</strain>
    </source>
</reference>
<organism evidence="10">
    <name type="scientific">Dissoconium aciculare CBS 342.82</name>
    <dbReference type="NCBI Taxonomy" id="1314786"/>
    <lineage>
        <taxon>Eukaryota</taxon>
        <taxon>Fungi</taxon>
        <taxon>Dikarya</taxon>
        <taxon>Ascomycota</taxon>
        <taxon>Pezizomycotina</taxon>
        <taxon>Dothideomycetes</taxon>
        <taxon>Dothideomycetidae</taxon>
        <taxon>Mycosphaerellales</taxon>
        <taxon>Dissoconiaceae</taxon>
        <taxon>Dissoconium</taxon>
    </lineage>
</organism>
<dbReference type="CDD" id="cd13229">
    <property type="entry name" value="PH_TFIIH"/>
    <property type="match status" value="1"/>
</dbReference>
<keyword evidence="6" id="KW-0539">Nucleus</keyword>
<dbReference type="SUPFAM" id="SSF50729">
    <property type="entry name" value="PH domain-like"/>
    <property type="match status" value="1"/>
</dbReference>
<dbReference type="PROSITE" id="PS50858">
    <property type="entry name" value="BSD"/>
    <property type="match status" value="1"/>
</dbReference>
<reference evidence="10" key="2">
    <citation type="submission" date="2020-04" db="EMBL/GenBank/DDBJ databases">
        <authorList>
            <consortium name="NCBI Genome Project"/>
        </authorList>
    </citation>
    <scope>NUCLEOTIDE SEQUENCE</scope>
    <source>
        <strain evidence="10">CBS 342.82</strain>
    </source>
</reference>
<keyword evidence="3" id="KW-0677">Repeat</keyword>
<dbReference type="SMART" id="SM00751">
    <property type="entry name" value="BSD"/>
    <property type="match status" value="1"/>
</dbReference>
<evidence type="ECO:0000256" key="1">
    <source>
        <dbReference type="ARBA" id="ARBA00004123"/>
    </source>
</evidence>
<keyword evidence="4" id="KW-0805">Transcription regulation</keyword>
<comment type="similarity">
    <text evidence="2">Belongs to the TFB1 family.</text>
</comment>
<sequence>MQTATSNVAYKKKDGTLAVSEDGKYLFWTPSSPSGAPPAVTVPLADITNLQQTPATSPKALLKVLVQEESYTFSFTHVTNARKDQGDITGVLQDRIAALKASSAAALAAKVAVTPGNSVDDRMQPAAMAIAKAVASKANDESWYDDRKLLEDISLQKSLLDSDKALQDRLTQAIRDKPESVSIPQLTSLFWSARLHLLRAHAVESAQTQGEYNVLPEIKFVIKRAEKEGEPDTRQLNITKEQIKLIFKQYPVVAEAYNAHSPPMSAAEFWTRFFGSRLLKKLKGEKIMHYDNTDAILDKYLDRSDGGPASSAHVPHFIDLEGNEQNHSQQKGNRPDLDMRPSSIDKVPILRILNNLSKKMIAHVAPEGGEAHAPIGIDEEKFEELRLRDLALNDVDNRIRLNVRQQRTVSGDADGLSTDAKIYAQQNPQEVLSTVRAELQPPVLGADRAGILRLDTAIGFHSDDDDDDSDEEEHTEQQANGGASKVHKVANTRIGSKAALTSASTAVFSSIRQHAQSEALDTTSLGGLDQATFDTLTITHNTTTFFLHYFWTIFLSGDASRSTELAQIVSTLDRSIDRINAVAVAAEAARTAKIALIQKQVQEIYKKTGKKRRVDYDTQAPPGRKVVDVMIRPTVLAVARATSAYRTALEEQSKDIAAV</sequence>
<evidence type="ECO:0000259" key="8">
    <source>
        <dbReference type="PROSITE" id="PS50858"/>
    </source>
</evidence>
<dbReference type="RefSeq" id="XP_033459194.1">
    <property type="nucleotide sequence ID" value="XM_033601450.1"/>
</dbReference>
<evidence type="ECO:0000256" key="2">
    <source>
        <dbReference type="ARBA" id="ARBA00009448"/>
    </source>
</evidence>
<accession>A0A6J3M2N4</accession>
<evidence type="ECO:0000313" key="9">
    <source>
        <dbReference type="Proteomes" id="UP000504637"/>
    </source>
</evidence>
<dbReference type="OrthoDB" id="360521at2759"/>